<name>A0ABN3V5K9_9ACTN</name>
<sequence>MRETGIRSVGELRLLDDDAVLSLEVGDDSVVRSRDEHPSELRLELGLMTGAQVAAADDAYVLVTPQTCDVVV</sequence>
<keyword evidence="2" id="KW-1185">Reference proteome</keyword>
<evidence type="ECO:0000313" key="2">
    <source>
        <dbReference type="Proteomes" id="UP001500893"/>
    </source>
</evidence>
<dbReference type="Proteomes" id="UP001500893">
    <property type="component" value="Unassembled WGS sequence"/>
</dbReference>
<reference evidence="1 2" key="1">
    <citation type="journal article" date="2019" name="Int. J. Syst. Evol. Microbiol.">
        <title>The Global Catalogue of Microorganisms (GCM) 10K type strain sequencing project: providing services to taxonomists for standard genome sequencing and annotation.</title>
        <authorList>
            <consortium name="The Broad Institute Genomics Platform"/>
            <consortium name="The Broad Institute Genome Sequencing Center for Infectious Disease"/>
            <person name="Wu L."/>
            <person name="Ma J."/>
        </authorList>
    </citation>
    <scope>NUCLEOTIDE SEQUENCE [LARGE SCALE GENOMIC DNA]</scope>
    <source>
        <strain evidence="1 2">JCM 11574</strain>
    </source>
</reference>
<gene>
    <name evidence="1" type="ORF">GCM10010521_67510</name>
</gene>
<evidence type="ECO:0000313" key="1">
    <source>
        <dbReference type="EMBL" id="GAA2778997.1"/>
    </source>
</evidence>
<organism evidence="1 2">
    <name type="scientific">Streptomyces rameus</name>
    <dbReference type="NCBI Taxonomy" id="68261"/>
    <lineage>
        <taxon>Bacteria</taxon>
        <taxon>Bacillati</taxon>
        <taxon>Actinomycetota</taxon>
        <taxon>Actinomycetes</taxon>
        <taxon>Kitasatosporales</taxon>
        <taxon>Streptomycetaceae</taxon>
        <taxon>Streptomyces</taxon>
    </lineage>
</organism>
<proteinExistence type="predicted"/>
<accession>A0ABN3V5K9</accession>
<comment type="caution">
    <text evidence="1">The sequence shown here is derived from an EMBL/GenBank/DDBJ whole genome shotgun (WGS) entry which is preliminary data.</text>
</comment>
<protein>
    <submittedName>
        <fullName evidence="1">Uncharacterized protein</fullName>
    </submittedName>
</protein>
<dbReference type="EMBL" id="BAAAVM010000136">
    <property type="protein sequence ID" value="GAA2778997.1"/>
    <property type="molecule type" value="Genomic_DNA"/>
</dbReference>